<evidence type="ECO:0000256" key="1">
    <source>
        <dbReference type="SAM" id="MobiDB-lite"/>
    </source>
</evidence>
<name>A0A0L1IVF8_ASPN3</name>
<gene>
    <name evidence="3" type="ORF">ANOM_007830</name>
</gene>
<reference evidence="3 4" key="1">
    <citation type="submission" date="2014-06" db="EMBL/GenBank/DDBJ databases">
        <title>The Genome of the Aflatoxigenic Filamentous Fungus Aspergillus nomius.</title>
        <authorList>
            <person name="Moore M.G."/>
            <person name="Shannon B.M."/>
            <person name="Brian M.M."/>
        </authorList>
    </citation>
    <scope>NUCLEOTIDE SEQUENCE [LARGE SCALE GENOMIC DNA]</scope>
    <source>
        <strain evidence="3 4">NRRL 13137</strain>
    </source>
</reference>
<evidence type="ECO:0000313" key="3">
    <source>
        <dbReference type="EMBL" id="KNG83464.1"/>
    </source>
</evidence>
<evidence type="ECO:0000313" key="4">
    <source>
        <dbReference type="Proteomes" id="UP000037505"/>
    </source>
</evidence>
<keyword evidence="4" id="KW-1185">Reference proteome</keyword>
<feature type="region of interest" description="Disordered" evidence="1">
    <location>
        <begin position="1"/>
        <end position="61"/>
    </location>
</feature>
<feature type="domain" description="Small EDRK-rich factor-like N-terminal" evidence="2">
    <location>
        <begin position="1"/>
        <end position="37"/>
    </location>
</feature>
<dbReference type="Proteomes" id="UP000037505">
    <property type="component" value="Unassembled WGS sequence"/>
</dbReference>
<feature type="compositionally biased region" description="Basic and acidic residues" evidence="1">
    <location>
        <begin position="34"/>
        <end position="44"/>
    </location>
</feature>
<dbReference type="AlphaFoldDB" id="A0A0L1IVF8"/>
<sequence length="61" mass="6997">MTRGNQRDQDRIKNQKKQNKKKSANTLSGTQFQQKKESDAEIMRRKQASADAAKTSSDKKK</sequence>
<feature type="compositionally biased region" description="Basic and acidic residues" evidence="1">
    <location>
        <begin position="1"/>
        <end position="13"/>
    </location>
</feature>
<dbReference type="GeneID" id="26809634"/>
<proteinExistence type="predicted"/>
<organism evidence="3 4">
    <name type="scientific">Aspergillus nomiae NRRL (strain ATCC 15546 / NRRL 13137 / CBS 260.88 / M93)</name>
    <dbReference type="NCBI Taxonomy" id="1509407"/>
    <lineage>
        <taxon>Eukaryota</taxon>
        <taxon>Fungi</taxon>
        <taxon>Dikarya</taxon>
        <taxon>Ascomycota</taxon>
        <taxon>Pezizomycotina</taxon>
        <taxon>Eurotiomycetes</taxon>
        <taxon>Eurotiomycetidae</taxon>
        <taxon>Eurotiales</taxon>
        <taxon>Aspergillaceae</taxon>
        <taxon>Aspergillus</taxon>
        <taxon>Aspergillus subgen. Circumdati</taxon>
    </lineage>
</organism>
<protein>
    <recommendedName>
        <fullName evidence="2">Small EDRK-rich factor-like N-terminal domain-containing protein</fullName>
    </recommendedName>
</protein>
<dbReference type="Pfam" id="PF04419">
    <property type="entry name" value="SERF-like_N"/>
    <property type="match status" value="1"/>
</dbReference>
<dbReference type="RefSeq" id="XP_015404387.1">
    <property type="nucleotide sequence ID" value="XM_015553086.1"/>
</dbReference>
<evidence type="ECO:0000259" key="2">
    <source>
        <dbReference type="Pfam" id="PF04419"/>
    </source>
</evidence>
<feature type="compositionally biased region" description="Basic residues" evidence="1">
    <location>
        <begin position="14"/>
        <end position="23"/>
    </location>
</feature>
<feature type="compositionally biased region" description="Polar residues" evidence="1">
    <location>
        <begin position="24"/>
        <end position="33"/>
    </location>
</feature>
<accession>A0A0L1IVF8</accession>
<comment type="caution">
    <text evidence="3">The sequence shown here is derived from an EMBL/GenBank/DDBJ whole genome shotgun (WGS) entry which is preliminary data.</text>
</comment>
<dbReference type="EMBL" id="JNOM01000266">
    <property type="protein sequence ID" value="KNG83464.1"/>
    <property type="molecule type" value="Genomic_DNA"/>
</dbReference>
<dbReference type="InterPro" id="IPR007513">
    <property type="entry name" value="SERF-like_N"/>
</dbReference>
<dbReference type="STRING" id="1509407.A0A0L1IVF8"/>